<organism evidence="4">
    <name type="scientific">Salmonella typhi</name>
    <dbReference type="NCBI Taxonomy" id="90370"/>
    <lineage>
        <taxon>Bacteria</taxon>
        <taxon>Pseudomonadati</taxon>
        <taxon>Pseudomonadota</taxon>
        <taxon>Gammaproteobacteria</taxon>
        <taxon>Enterobacterales</taxon>
        <taxon>Enterobacteriaceae</taxon>
        <taxon>Salmonella</taxon>
    </lineage>
</organism>
<dbReference type="GO" id="GO:0007155">
    <property type="term" value="P:cell adhesion"/>
    <property type="evidence" value="ECO:0007669"/>
    <property type="project" value="InterPro"/>
</dbReference>
<name>A0A748EWG4_SALTI</name>
<keyword evidence="1 3" id="KW-0732">Signal</keyword>
<gene>
    <name evidence="4" type="ORF">G7161_004136</name>
</gene>
<dbReference type="GO" id="GO:0009289">
    <property type="term" value="C:pilus"/>
    <property type="evidence" value="ECO:0007669"/>
    <property type="project" value="InterPro"/>
</dbReference>
<comment type="similarity">
    <text evidence="2">Belongs to the fimbrial K88 protein family.</text>
</comment>
<evidence type="ECO:0000256" key="1">
    <source>
        <dbReference type="ARBA" id="ARBA00022729"/>
    </source>
</evidence>
<evidence type="ECO:0000256" key="3">
    <source>
        <dbReference type="SAM" id="SignalP"/>
    </source>
</evidence>
<feature type="signal peptide" evidence="3">
    <location>
        <begin position="1"/>
        <end position="22"/>
    </location>
</feature>
<dbReference type="InterPro" id="IPR003467">
    <property type="entry name" value="Fimbrial_K88_FaeH"/>
</dbReference>
<dbReference type="Pfam" id="PF02432">
    <property type="entry name" value="Fimbrial_K88"/>
    <property type="match status" value="1"/>
</dbReference>
<evidence type="ECO:0000256" key="2">
    <source>
        <dbReference type="ARBA" id="ARBA00049989"/>
    </source>
</evidence>
<dbReference type="AlphaFoldDB" id="A0A748EWG4"/>
<proteinExistence type="inferred from homology"/>
<comment type="caution">
    <text evidence="4">The sequence shown here is derived from an EMBL/GenBank/DDBJ whole genome shotgun (WGS) entry which is preliminary data.</text>
</comment>
<protein>
    <submittedName>
        <fullName evidence="4">Fimbrial protein</fullName>
    </submittedName>
</protein>
<sequence length="262" mass="28012">MKKTLVALAVAASAAVSGSAMAWTASGLGVSVDLGGTLKPVDVITPWEVKVGAAVNDLNAEIRKGDTEVYIPVKNAIPVLGIRVADATWKAFWGQPRIAPNIDYHGAINVNNFFRGEVPLTLDVKNTQDQKIGSLTVNLSAGAEYARYNPSTDKGEKYVLYQNSRGELFFGGLGTNRDAVSPNSWTLAKTLDPEFVANYNDFGVGQLSNPYYGDVGNTKLNYSAFYASGVVQGKTIKLTLQQPAASDAIAWKASLPITVSYQ</sequence>
<accession>A0A748EWG4</accession>
<reference evidence="4" key="1">
    <citation type="journal article" date="2018" name="Genome Biol.">
        <title>SKESA: strategic k-mer extension for scrupulous assemblies.</title>
        <authorList>
            <person name="Souvorov A."/>
            <person name="Agarwala R."/>
            <person name="Lipman D.J."/>
        </authorList>
    </citation>
    <scope>NUCLEOTIDE SEQUENCE</scope>
    <source>
        <strain evidence="4">CIS 1131/72</strain>
    </source>
</reference>
<evidence type="ECO:0000313" key="4">
    <source>
        <dbReference type="EMBL" id="HAF5023733.1"/>
    </source>
</evidence>
<dbReference type="EMBL" id="DAAVJG010000019">
    <property type="protein sequence ID" value="HAF5023733.1"/>
    <property type="molecule type" value="Genomic_DNA"/>
</dbReference>
<reference evidence="4" key="2">
    <citation type="submission" date="2020-02" db="EMBL/GenBank/DDBJ databases">
        <authorList>
            <consortium name="NCBI Pathogen Detection Project"/>
        </authorList>
    </citation>
    <scope>NUCLEOTIDE SEQUENCE</scope>
    <source>
        <strain evidence="4">CIS 1131/72</strain>
    </source>
</reference>
<feature type="chain" id="PRO_5027868787" evidence="3">
    <location>
        <begin position="23"/>
        <end position="262"/>
    </location>
</feature>